<evidence type="ECO:0000256" key="1">
    <source>
        <dbReference type="SAM" id="Coils"/>
    </source>
</evidence>
<feature type="region of interest" description="Disordered" evidence="2">
    <location>
        <begin position="494"/>
        <end position="560"/>
    </location>
</feature>
<feature type="coiled-coil region" evidence="1">
    <location>
        <begin position="389"/>
        <end position="444"/>
    </location>
</feature>
<evidence type="ECO:0000313" key="5">
    <source>
        <dbReference type="Proteomes" id="UP000039324"/>
    </source>
</evidence>
<evidence type="ECO:0000256" key="2">
    <source>
        <dbReference type="SAM" id="MobiDB-lite"/>
    </source>
</evidence>
<organism evidence="3 5">
    <name type="scientific">Plasmodiophora brassicae</name>
    <name type="common">Clubroot disease agent</name>
    <dbReference type="NCBI Taxonomy" id="37360"/>
    <lineage>
        <taxon>Eukaryota</taxon>
        <taxon>Sar</taxon>
        <taxon>Rhizaria</taxon>
        <taxon>Endomyxa</taxon>
        <taxon>Phytomyxea</taxon>
        <taxon>Plasmodiophorida</taxon>
        <taxon>Plasmodiophoridae</taxon>
        <taxon>Plasmodiophora</taxon>
    </lineage>
</organism>
<protein>
    <submittedName>
        <fullName evidence="3">Uncharacterized protein</fullName>
    </submittedName>
</protein>
<dbReference type="Proteomes" id="UP000290189">
    <property type="component" value="Unassembled WGS sequence"/>
</dbReference>
<keyword evidence="5" id="KW-1185">Reference proteome</keyword>
<reference evidence="3 5" key="1">
    <citation type="submission" date="2015-02" db="EMBL/GenBank/DDBJ databases">
        <authorList>
            <person name="Chooi Y.-H."/>
        </authorList>
    </citation>
    <scope>NUCLEOTIDE SEQUENCE [LARGE SCALE GENOMIC DNA]</scope>
    <source>
        <strain evidence="3">E3</strain>
    </source>
</reference>
<dbReference type="AlphaFoldDB" id="A0A0G4IL47"/>
<dbReference type="EMBL" id="OVEO01000013">
    <property type="protein sequence ID" value="SPR00170.1"/>
    <property type="molecule type" value="Genomic_DNA"/>
</dbReference>
<dbReference type="OMA" id="GRTECEI"/>
<sequence>MTLNAAPPSSSNWPHPLDAVFDNGKRRRKQYFPEGLHGMYMLSKTEISDDIDLIEADADRTAFGHARRRACRVNSSKDEMDVDQEFGEAGSTAGTLAANKATKRQRLLDRFLDEHGIRDDARIELTKVRRALDDTRDQIQSFRDGIARLERQLAQCKVEEAALKAMFEERQAEQRKTAAALEEARQQFEAKVAASDSDLADAAAQVQVLERFEKAALAKDAKIRGLELDIEALKRELAVNQEGRGLRSSAADESDDVIEVEEASGSVGGAHHKPPTPSGVEAFIHQYTKELHDLTGRLKASSNRILELEHEKSDQEGQLRLAREQLTAVEEAAKDATAKSASQAAEIESLQEAVSRSAAEQESVKKIVESLTYDIEMGAEKMSSYMMVVEAAEQRALRAEERLHEVFRKAAVFKSGNIQLQNKLDRLVTDHAELKAAKDALVAELAALRGSALASPAAGQEGTIAHDDADYALKRSLQNDLRNVQLDMERLSDERDLDAMEDDEQGAATATPLADDEVSNAATDGGAMSLDASAAGNAGHGKPHRNGRDAASRRRSSRAT</sequence>
<dbReference type="OrthoDB" id="10650284at2759"/>
<keyword evidence="4" id="KW-0496">Mitochondrion</keyword>
<geneLocation type="mitochondrion" evidence="4"/>
<name>A0A0G4IL47_PLABS</name>
<proteinExistence type="predicted"/>
<accession>A0A0G4IL47</accession>
<evidence type="ECO:0000313" key="3">
    <source>
        <dbReference type="EMBL" id="CEO95884.1"/>
    </source>
</evidence>
<evidence type="ECO:0000313" key="6">
    <source>
        <dbReference type="Proteomes" id="UP000290189"/>
    </source>
</evidence>
<dbReference type="EMBL" id="CDSF01000035">
    <property type="protein sequence ID" value="CEO95884.1"/>
    <property type="molecule type" value="Genomic_DNA"/>
</dbReference>
<dbReference type="Proteomes" id="UP000039324">
    <property type="component" value="Unassembled WGS sequence"/>
</dbReference>
<feature type="coiled-coil region" evidence="1">
    <location>
        <begin position="118"/>
        <end position="191"/>
    </location>
</feature>
<gene>
    <name evidence="3" type="ORF">PBRA_004597</name>
    <name evidence="4" type="ORF">PLBR_LOCUS7385</name>
</gene>
<feature type="coiled-coil region" evidence="1">
    <location>
        <begin position="291"/>
        <end position="353"/>
    </location>
</feature>
<evidence type="ECO:0000313" key="4">
    <source>
        <dbReference type="EMBL" id="SPR00170.1"/>
    </source>
</evidence>
<keyword evidence="1" id="KW-0175">Coiled coil</keyword>
<feature type="coiled-coil region" evidence="1">
    <location>
        <begin position="216"/>
        <end position="243"/>
    </location>
</feature>
<reference evidence="4 6" key="2">
    <citation type="submission" date="2018-03" db="EMBL/GenBank/DDBJ databases">
        <authorList>
            <person name="Fogelqvist J."/>
        </authorList>
    </citation>
    <scope>NUCLEOTIDE SEQUENCE [LARGE SCALE GENOMIC DNA]</scope>
</reference>